<feature type="signal peptide" evidence="1">
    <location>
        <begin position="1"/>
        <end position="24"/>
    </location>
</feature>
<dbReference type="Gene3D" id="3.90.70.10">
    <property type="entry name" value="Cysteine proteinases"/>
    <property type="match status" value="1"/>
</dbReference>
<dbReference type="SUPFAM" id="SSF48452">
    <property type="entry name" value="TPR-like"/>
    <property type="match status" value="1"/>
</dbReference>
<dbReference type="InterPro" id="IPR039563">
    <property type="entry name" value="Peptidase_C39_single_dom"/>
</dbReference>
<evidence type="ECO:0000256" key="1">
    <source>
        <dbReference type="SAM" id="SignalP"/>
    </source>
</evidence>
<evidence type="ECO:0000313" key="4">
    <source>
        <dbReference type="Proteomes" id="UP001597044"/>
    </source>
</evidence>
<feature type="domain" description="Peptidase C39-like" evidence="2">
    <location>
        <begin position="39"/>
        <end position="147"/>
    </location>
</feature>
<dbReference type="Pfam" id="PF13529">
    <property type="entry name" value="Peptidase_C39_2"/>
    <property type="match status" value="1"/>
</dbReference>
<keyword evidence="4" id="KW-1185">Reference proteome</keyword>
<dbReference type="RefSeq" id="WP_379070821.1">
    <property type="nucleotide sequence ID" value="NZ_JBHTIT010000001.1"/>
</dbReference>
<proteinExistence type="predicted"/>
<dbReference type="EMBL" id="JBHTIT010000001">
    <property type="protein sequence ID" value="MFD0950273.1"/>
    <property type="molecule type" value="Genomic_DNA"/>
</dbReference>
<evidence type="ECO:0000259" key="2">
    <source>
        <dbReference type="Pfam" id="PF13529"/>
    </source>
</evidence>
<dbReference type="Gene3D" id="1.25.40.10">
    <property type="entry name" value="Tetratricopeptide repeat domain"/>
    <property type="match status" value="1"/>
</dbReference>
<sequence>MRLSQLWLTALLALLLSACMTPQALDLRVQPPPSVELSNVPFYAQREYECGPAALAMVMTYLGSPVTPEALAPSLYIPGREGTLTDELVAQSRQRGFVPERLAPNLRVLAQAVADGSPVVVFQNNGLSWYPVWHYAVVIGVDTAREKIILRSGEQKRLVLSWSVFDRTWARSGRWATRLLPVQAEWPASVTSSVVAKQLVVMAKAAPPELAMAGLRRGLSYWPEEISLWLAQAQLAEQETGLASAEAVLQEGLKAQPESPWLLNNLADVLIRSGRPLSALAMAQRAVKQLDRAETRATLAAAKAALATD</sequence>
<comment type="caution">
    <text evidence="3">The sequence shown here is derived from an EMBL/GenBank/DDBJ whole genome shotgun (WGS) entry which is preliminary data.</text>
</comment>
<dbReference type="CDD" id="cd02549">
    <property type="entry name" value="Peptidase_C39A"/>
    <property type="match status" value="1"/>
</dbReference>
<dbReference type="InterPro" id="IPR039564">
    <property type="entry name" value="Peptidase_C39-like"/>
</dbReference>
<accession>A0ABW3HFT0</accession>
<protein>
    <submittedName>
        <fullName evidence="3">PA2778 family cysteine peptidase</fullName>
    </submittedName>
</protein>
<dbReference type="Proteomes" id="UP001597044">
    <property type="component" value="Unassembled WGS sequence"/>
</dbReference>
<gene>
    <name evidence="3" type="ORF">ACFQ0F_07725</name>
</gene>
<dbReference type="PROSITE" id="PS51257">
    <property type="entry name" value="PROKAR_LIPOPROTEIN"/>
    <property type="match status" value="1"/>
</dbReference>
<feature type="chain" id="PRO_5047186948" evidence="1">
    <location>
        <begin position="25"/>
        <end position="309"/>
    </location>
</feature>
<keyword evidence="1" id="KW-0732">Signal</keyword>
<name>A0ABW3HFT0_9GAMM</name>
<dbReference type="InterPro" id="IPR011990">
    <property type="entry name" value="TPR-like_helical_dom_sf"/>
</dbReference>
<reference evidence="4" key="1">
    <citation type="journal article" date="2019" name="Int. J. Syst. Evol. Microbiol.">
        <title>The Global Catalogue of Microorganisms (GCM) 10K type strain sequencing project: providing services to taxonomists for standard genome sequencing and annotation.</title>
        <authorList>
            <consortium name="The Broad Institute Genomics Platform"/>
            <consortium name="The Broad Institute Genome Sequencing Center for Infectious Disease"/>
            <person name="Wu L."/>
            <person name="Ma J."/>
        </authorList>
    </citation>
    <scope>NUCLEOTIDE SEQUENCE [LARGE SCALE GENOMIC DNA]</scope>
    <source>
        <strain evidence="4">CCUG 63419</strain>
    </source>
</reference>
<dbReference type="NCBIfam" id="NF033920">
    <property type="entry name" value="C39_PA2778_fam"/>
    <property type="match status" value="1"/>
</dbReference>
<organism evidence="3 4">
    <name type="scientific">Paraperlucidibaca wandonensis</name>
    <dbReference type="NCBI Taxonomy" id="1268273"/>
    <lineage>
        <taxon>Bacteria</taxon>
        <taxon>Pseudomonadati</taxon>
        <taxon>Pseudomonadota</taxon>
        <taxon>Gammaproteobacteria</taxon>
        <taxon>Moraxellales</taxon>
        <taxon>Moraxellaceae</taxon>
        <taxon>Paraperlucidibaca</taxon>
    </lineage>
</organism>
<evidence type="ECO:0000313" key="3">
    <source>
        <dbReference type="EMBL" id="MFD0950273.1"/>
    </source>
</evidence>